<sequence>ARLVQRVSDTITAELLRRGIEDTRLTEMNEKVAHHYKLYVQTNMLDTVMIYHINHESVQSLPSYYLRKLNNLLARLQ</sequence>
<evidence type="ECO:0000313" key="1">
    <source>
        <dbReference type="EMBL" id="MDR8434684.1"/>
    </source>
</evidence>
<accession>A0ABD5DYE1</accession>
<reference evidence="1" key="1">
    <citation type="submission" date="2019-07" db="EMBL/GenBank/DDBJ databases">
        <title>Biological characteristics of mucoid Acinetobacter baumannii from a general hospital in China.</title>
        <authorList>
            <person name="Hua X."/>
            <person name="Yu Y."/>
        </authorList>
    </citation>
    <scope>NUCLEOTIDE SEQUENCE</scope>
    <source>
        <strain evidence="1">N8</strain>
    </source>
</reference>
<gene>
    <name evidence="1" type="ORF">FPK63_26985</name>
</gene>
<proteinExistence type="predicted"/>
<feature type="non-terminal residue" evidence="1">
    <location>
        <position position="77"/>
    </location>
</feature>
<name>A0ABD5DYE1_ACIBA</name>
<organism evidence="1">
    <name type="scientific">Acinetobacter baumannii</name>
    <dbReference type="NCBI Taxonomy" id="470"/>
    <lineage>
        <taxon>Bacteria</taxon>
        <taxon>Pseudomonadati</taxon>
        <taxon>Pseudomonadota</taxon>
        <taxon>Gammaproteobacteria</taxon>
        <taxon>Moraxellales</taxon>
        <taxon>Moraxellaceae</taxon>
        <taxon>Acinetobacter</taxon>
        <taxon>Acinetobacter calcoaceticus/baumannii complex</taxon>
    </lineage>
</organism>
<comment type="caution">
    <text evidence="1">The sequence shown here is derived from an EMBL/GenBank/DDBJ whole genome shotgun (WGS) entry which is preliminary data.</text>
</comment>
<protein>
    <submittedName>
        <fullName evidence="1">Uncharacterized protein</fullName>
    </submittedName>
</protein>
<feature type="non-terminal residue" evidence="1">
    <location>
        <position position="1"/>
    </location>
</feature>
<dbReference type="EMBL" id="VMAF01001695">
    <property type="protein sequence ID" value="MDR8434684.1"/>
    <property type="molecule type" value="Genomic_DNA"/>
</dbReference>
<dbReference type="AlphaFoldDB" id="A0ABD5DYE1"/>